<evidence type="ECO:0000256" key="1">
    <source>
        <dbReference type="ARBA" id="ARBA00010080"/>
    </source>
</evidence>
<comment type="similarity">
    <text evidence="1">Belongs to the CNOT10 family.</text>
</comment>
<dbReference type="InterPro" id="IPR019734">
    <property type="entry name" value="TPR_rpt"/>
</dbReference>
<dbReference type="PANTHER" id="PTHR12979:SF5">
    <property type="entry name" value="CCR4-NOT TRANSCRIPTION COMPLEX SUBUNIT 10"/>
    <property type="match status" value="1"/>
</dbReference>
<comment type="caution">
    <text evidence="3">The sequence shown here is derived from an EMBL/GenBank/DDBJ whole genome shotgun (WGS) entry which is preliminary data.</text>
</comment>
<reference evidence="4" key="1">
    <citation type="journal article" date="2020" name="Nat. Commun.">
        <title>Genome sequence of the cluster root forming white lupin.</title>
        <authorList>
            <person name="Hufnagel B."/>
            <person name="Marques A."/>
            <person name="Soriano A."/>
            <person name="Marques L."/>
            <person name="Divol F."/>
            <person name="Doumas P."/>
            <person name="Sallet E."/>
            <person name="Mancinotti D."/>
            <person name="Carrere S."/>
            <person name="Marande W."/>
            <person name="Arribat S."/>
            <person name="Keller J."/>
            <person name="Huneau C."/>
            <person name="Blein T."/>
            <person name="Aime D."/>
            <person name="Laguerre M."/>
            <person name="Taylor J."/>
            <person name="Schubert V."/>
            <person name="Nelson M."/>
            <person name="Geu-Flores F."/>
            <person name="Crespi M."/>
            <person name="Gallardo-Guerrero K."/>
            <person name="Delaux P.-M."/>
            <person name="Salse J."/>
            <person name="Berges H."/>
            <person name="Guyot R."/>
            <person name="Gouzy J."/>
            <person name="Peret B."/>
        </authorList>
    </citation>
    <scope>NUCLEOTIDE SEQUENCE [LARGE SCALE GENOMIC DNA]</scope>
    <source>
        <strain evidence="4">cv. Amiga</strain>
    </source>
</reference>
<name>A0A6A4PS56_LUPAL</name>
<dbReference type="AlphaFoldDB" id="A0A6A4PS56"/>
<keyword evidence="4" id="KW-1185">Reference proteome</keyword>
<dbReference type="InterPro" id="IPR011990">
    <property type="entry name" value="TPR-like_helical_dom_sf"/>
</dbReference>
<evidence type="ECO:0000313" key="4">
    <source>
        <dbReference type="Proteomes" id="UP000447434"/>
    </source>
</evidence>
<protein>
    <submittedName>
        <fullName evidence="3">Putative tetratricopeptide-like helical domain-containing protein</fullName>
    </submittedName>
</protein>
<feature type="compositionally biased region" description="Low complexity" evidence="2">
    <location>
        <begin position="10"/>
        <end position="25"/>
    </location>
</feature>
<proteinExistence type="inferred from homology"/>
<dbReference type="PANTHER" id="PTHR12979">
    <property type="entry name" value="CCR4-NOT TRANSCRIPTION COMPLEX SUBUNIT 10"/>
    <property type="match status" value="1"/>
</dbReference>
<dbReference type="OrthoDB" id="25157at2759"/>
<dbReference type="SUPFAM" id="SSF48452">
    <property type="entry name" value="TPR-like"/>
    <property type="match status" value="1"/>
</dbReference>
<accession>A0A6A4PS56</accession>
<dbReference type="GO" id="GO:0030014">
    <property type="term" value="C:CCR4-NOT complex"/>
    <property type="evidence" value="ECO:0007669"/>
    <property type="project" value="InterPro"/>
</dbReference>
<dbReference type="GO" id="GO:0017148">
    <property type="term" value="P:negative regulation of translation"/>
    <property type="evidence" value="ECO:0007669"/>
    <property type="project" value="TreeGrafter"/>
</dbReference>
<dbReference type="GO" id="GO:0006402">
    <property type="term" value="P:mRNA catabolic process"/>
    <property type="evidence" value="ECO:0007669"/>
    <property type="project" value="TreeGrafter"/>
</dbReference>
<dbReference type="Proteomes" id="UP000447434">
    <property type="component" value="Chromosome 11"/>
</dbReference>
<dbReference type="Gene3D" id="1.25.40.10">
    <property type="entry name" value="Tetratricopeptide repeat domain"/>
    <property type="match status" value="2"/>
</dbReference>
<evidence type="ECO:0000256" key="2">
    <source>
        <dbReference type="SAM" id="MobiDB-lite"/>
    </source>
</evidence>
<dbReference type="SMART" id="SM00028">
    <property type="entry name" value="TPR"/>
    <property type="match status" value="2"/>
</dbReference>
<feature type="region of interest" description="Disordered" evidence="2">
    <location>
        <begin position="1"/>
        <end position="25"/>
    </location>
</feature>
<gene>
    <name evidence="3" type="ORF">Lalb_Chr11g0072261</name>
</gene>
<dbReference type="InterPro" id="IPR039740">
    <property type="entry name" value="CNOT10"/>
</dbReference>
<dbReference type="EMBL" id="WOCE01000011">
    <property type="protein sequence ID" value="KAE9604475.1"/>
    <property type="molecule type" value="Genomic_DNA"/>
</dbReference>
<evidence type="ECO:0000313" key="3">
    <source>
        <dbReference type="EMBL" id="KAE9604475.1"/>
    </source>
</evidence>
<organism evidence="3 4">
    <name type="scientific">Lupinus albus</name>
    <name type="common">White lupine</name>
    <name type="synonym">Lupinus termis</name>
    <dbReference type="NCBI Taxonomy" id="3870"/>
    <lineage>
        <taxon>Eukaryota</taxon>
        <taxon>Viridiplantae</taxon>
        <taxon>Streptophyta</taxon>
        <taxon>Embryophyta</taxon>
        <taxon>Tracheophyta</taxon>
        <taxon>Spermatophyta</taxon>
        <taxon>Magnoliopsida</taxon>
        <taxon>eudicotyledons</taxon>
        <taxon>Gunneridae</taxon>
        <taxon>Pentapetalae</taxon>
        <taxon>rosids</taxon>
        <taxon>fabids</taxon>
        <taxon>Fabales</taxon>
        <taxon>Fabaceae</taxon>
        <taxon>Papilionoideae</taxon>
        <taxon>50 kb inversion clade</taxon>
        <taxon>genistoids sensu lato</taxon>
        <taxon>core genistoids</taxon>
        <taxon>Genisteae</taxon>
        <taxon>Lupinus</taxon>
    </lineage>
</organism>
<sequence>MDAPESPSLSTTARDASPATTDSDDAVSTLTVSLAKDAASLFHSSKFAECVDVLNQLLHNNNQNDPKVLHNIAIAEHFRDGCSDPKKLLELLNGIKKKSDELALASVEQEESVNSVGNKVVLGSQGSNAVGYHFSGANRTTMYTDEFNSAVATLNIAMIWFHLHDYAKTLAVLEPLYQNIEPINEVCCMTLFFFCSRCCNDLIDVFFGVYFQKQTTALHICLLFLDATLACHDASKSANVLAYVEKAFGVGNVSQGDNGNTTQEQSAHQITKLSSVPNSASVADASNLDLEPSANASENNLSEALSDDSLDYEAVLFGLGGQSLGRPLGPSPNDLSKALVGRFSTADLKLKLQLHKVQFLLLTRNLKLAKREVKLVMNIAHGRDLSMALLLKSQLEYARGNHHKAIKLLMASSNLTDSEFSSIFNNNLGCIYYQLGELQTSSLFFSKALTYCSSLRKEQPLKLATFSRDNSLLIIYNSGVQYLACKKPILAARCFQKASLILYRQPLLWLRLSECCLMALEKGLIKPSRAPSEMLEVDLCVVGNGKWRQLVVEDQNPRNGHLESSRSGDCCLSNDGKLKLSMSLARQCLLNALLLLDSCSTECLQSGLPPNSLVEETDSSEVLSSKTSNHKNIHSIDSKSFSVAVGLAQVNSNMDTKEQKGGTSKQLIQNSLSYYEGKCRKENQLIKQAVLANLAYVELELDNPVKALSVARFLLEIPECSRIYVFLGHVYAAEALCLLSRPKEAAEHLSFYLSGINNVELPFISEDIEKWQMESTCEFEEANGGSITAKNSSLEGTQRIVFLKPEEARATIYANFAVMSAMQGDSEQAQIWITEALSILPNCPEASLTAVFVDLLLGKSQEALAKLKRCSCIRFLPSRITLKKSS</sequence>